<proteinExistence type="predicted"/>
<keyword evidence="2" id="KW-1185">Reference proteome</keyword>
<dbReference type="EMBL" id="CM056742">
    <property type="protein sequence ID" value="KAJ8680665.1"/>
    <property type="molecule type" value="Genomic_DNA"/>
</dbReference>
<accession>A0ACC2PAP9</accession>
<evidence type="ECO:0000313" key="1">
    <source>
        <dbReference type="EMBL" id="KAJ8680665.1"/>
    </source>
</evidence>
<name>A0ACC2PAP9_9HYME</name>
<organism evidence="1 2">
    <name type="scientific">Eretmocerus hayati</name>
    <dbReference type="NCBI Taxonomy" id="131215"/>
    <lineage>
        <taxon>Eukaryota</taxon>
        <taxon>Metazoa</taxon>
        <taxon>Ecdysozoa</taxon>
        <taxon>Arthropoda</taxon>
        <taxon>Hexapoda</taxon>
        <taxon>Insecta</taxon>
        <taxon>Pterygota</taxon>
        <taxon>Neoptera</taxon>
        <taxon>Endopterygota</taxon>
        <taxon>Hymenoptera</taxon>
        <taxon>Apocrita</taxon>
        <taxon>Proctotrupomorpha</taxon>
        <taxon>Chalcidoidea</taxon>
        <taxon>Aphelinidae</taxon>
        <taxon>Aphelininae</taxon>
        <taxon>Eretmocerus</taxon>
    </lineage>
</organism>
<sequence length="1327" mass="153459">MSDADQQSAQLTPNGRITVQAVQQVPGVVDGLVSVGTFLKSGAIYCVWTERASAERDRIENPPIYGPNGERIISTEWLSQQQQQPGVVTVIPQNVDLEEVNDEYQQQLIQQQQLQFFYHQQQQQIIRQQQQQQLSLQQQQLLQQNLQQQEQQQQQQIHQQNYQQQNLWMQQGQQQQEIKMMEETSEEHAIQQRWQNENMHKRAPRFQKHLQQQQPPTNQKLSQHQQSPQHHKPPKRQQPSPRNQQISQTQQSTKHQENNVNHAVGQCPNIQTDAQNQEQQQIQDTNKQQNKLQEGESILRRALGMPAVTKEKTESVPTSIGIEKIKIEPRDLPSEPENAEGPGCSFWTETDVNHNLPTGKIEIYSATPHAVWPKERPKIPTNHDEQKDFMIVFMGRKGHKMKRRLLWRDLLEKNQQAQGVYYENKDKRIWKCVYRRPGNLEGWEMKMKHEVGLAEIYENPEPCAFNDGQNKVCNQTPLELTEAKQCVFCCLTLDSNLETVASKVPVIAESVKKEVFPVPESQSPNLSSGSRKNLVPEGSKEKFKKRNRKKVMILIISVIATLFVIILLFWILEGHMWVKFMMKLDVCDSEECMRVAASLKETMNTSIDPCDDFYSYVCGRWPESHPSLDLSQEHSWFREKSAKVTRTIRDLLVKNFTAQNLPWAVSEARTLFESCMDVDSWNRLNLVPMLELLEELSLPQIPATISKNSLDFITQMAKTKRVLGIDVFFGMYIAADPKDTSRNVIVFDLPERESPFPSDKVVDKRLKQIKKRALKYSRTLSESNGEDLDEDSAKDSIIELEKTYMAEVFKQLISNGTVDQPICSSRGAFTITPESDIEDSVSRILELSQNFEDLEAGYHNRTSEDDIDVQDSDYILLDDLQQVTDDFIKLMNDSLEPKMFWRQFVDEVLDGILEFDQERKVLVSNIDYLKDVSLILAAADEDLLETVIWWTVIDYAVPYSSQNLRRIWIEHVEKILGSGVGRARSIFCAENVQDLMGMAVAWLFVKPSFMSDGSRDNVQEMLDLIKESFSKYVAHLDWMDKLTKNVTVDKNNKMKSLIGYPKWLFNETKLDSYYDGINMTDDNYFHNMIQIIRLQKMNELSKLAKKNTDSDEQWPVNPTDVNAAHSFQDNEIAIPAGILQYPFYGLGLEALNYGAIGTILGHELTHGFDNSGRRFDSHGNLKQWWSNETISKYTSKTTCFVDQYNEFYLPEIADHIDGELTLGENIADNGGLREAYSAYQRWSNEHGRESLLPGFVDFTHDQLFFMSYAHIWCESYTPQALHWMMYDPHCPGPVRLRMTLRNSQHFSKIWRCPKGSPMNPNKKCELW</sequence>
<gene>
    <name evidence="1" type="ORF">QAD02_016452</name>
</gene>
<protein>
    <submittedName>
        <fullName evidence="1">Uncharacterized protein</fullName>
    </submittedName>
</protein>
<reference evidence="1" key="1">
    <citation type="submission" date="2023-04" db="EMBL/GenBank/DDBJ databases">
        <title>A chromosome-level genome assembly of the parasitoid wasp Eretmocerus hayati.</title>
        <authorList>
            <person name="Zhong Y."/>
            <person name="Liu S."/>
            <person name="Liu Y."/>
        </authorList>
    </citation>
    <scope>NUCLEOTIDE SEQUENCE</scope>
    <source>
        <strain evidence="1">ZJU_SS_LIU_2023</strain>
    </source>
</reference>
<comment type="caution">
    <text evidence="1">The sequence shown here is derived from an EMBL/GenBank/DDBJ whole genome shotgun (WGS) entry which is preliminary data.</text>
</comment>
<evidence type="ECO:0000313" key="2">
    <source>
        <dbReference type="Proteomes" id="UP001239111"/>
    </source>
</evidence>
<dbReference type="Proteomes" id="UP001239111">
    <property type="component" value="Chromosome 2"/>
</dbReference>